<proteinExistence type="predicted"/>
<keyword evidence="2" id="KW-0805">Transcription regulation</keyword>
<evidence type="ECO:0000256" key="4">
    <source>
        <dbReference type="ARBA" id="ARBA00023163"/>
    </source>
</evidence>
<evidence type="ECO:0000313" key="7">
    <source>
        <dbReference type="EMBL" id="ORY69849.1"/>
    </source>
</evidence>
<dbReference type="GO" id="GO:0000976">
    <property type="term" value="F:transcription cis-regulatory region binding"/>
    <property type="evidence" value="ECO:0007669"/>
    <property type="project" value="TreeGrafter"/>
</dbReference>
<dbReference type="STRING" id="1141098.A0A1Y2EE52"/>
<protein>
    <recommendedName>
        <fullName evidence="6">Zn(2)-C6 fungal-type domain-containing protein</fullName>
    </recommendedName>
</protein>
<dbReference type="PROSITE" id="PS50048">
    <property type="entry name" value="ZN2_CY6_FUNGAL_2"/>
    <property type="match status" value="1"/>
</dbReference>
<dbReference type="GeneID" id="63782000"/>
<sequence>MDVVSRQRSLHLYNLPSFQVLGLFRAACTRVTGNARHPLNPEHTRSGQTLYAPVVVPVGGMADSPVTLPVQQPGPGRIKRNTACNTCRDAKVRCNPSLQPNQPCQRCVKLGLDCVVDKTHKRISRKRQVLAWSRQFEISYLAGMLHPAHLTCI</sequence>
<dbReference type="InterPro" id="IPR036864">
    <property type="entry name" value="Zn2-C6_fun-type_DNA-bd_sf"/>
</dbReference>
<dbReference type="PROSITE" id="PS00463">
    <property type="entry name" value="ZN2_CY6_FUNGAL_1"/>
    <property type="match status" value="1"/>
</dbReference>
<dbReference type="InParanoid" id="A0A1Y2EE52"/>
<evidence type="ECO:0000256" key="3">
    <source>
        <dbReference type="ARBA" id="ARBA00023125"/>
    </source>
</evidence>
<keyword evidence="4" id="KW-0804">Transcription</keyword>
<dbReference type="Pfam" id="PF00172">
    <property type="entry name" value="Zn_clus"/>
    <property type="match status" value="1"/>
</dbReference>
<dbReference type="OrthoDB" id="4222821at2759"/>
<reference evidence="7 8" key="1">
    <citation type="submission" date="2016-07" db="EMBL/GenBank/DDBJ databases">
        <title>Pervasive Adenine N6-methylation of Active Genes in Fungi.</title>
        <authorList>
            <consortium name="DOE Joint Genome Institute"/>
            <person name="Mondo S.J."/>
            <person name="Dannebaum R.O."/>
            <person name="Kuo R.C."/>
            <person name="Labutti K."/>
            <person name="Haridas S."/>
            <person name="Kuo A."/>
            <person name="Salamov A."/>
            <person name="Ahrendt S.R."/>
            <person name="Lipzen A."/>
            <person name="Sullivan W."/>
            <person name="Andreopoulos W.B."/>
            <person name="Clum A."/>
            <person name="Lindquist E."/>
            <person name="Daum C."/>
            <person name="Ramamoorthy G.K."/>
            <person name="Gryganskyi A."/>
            <person name="Culley D."/>
            <person name="Magnuson J.K."/>
            <person name="James T.Y."/>
            <person name="O'Malley M.A."/>
            <person name="Stajich J.E."/>
            <person name="Spatafora J.W."/>
            <person name="Visel A."/>
            <person name="Grigoriev I.V."/>
        </authorList>
    </citation>
    <scope>NUCLEOTIDE SEQUENCE [LARGE SCALE GENOMIC DNA]</scope>
    <source>
        <strain evidence="7 8">CBS 129021</strain>
    </source>
</reference>
<dbReference type="InterPro" id="IPR001138">
    <property type="entry name" value="Zn2Cys6_DnaBD"/>
</dbReference>
<gene>
    <name evidence="7" type="ORF">BCR38DRAFT_94019</name>
</gene>
<name>A0A1Y2EE52_9PEZI</name>
<keyword evidence="8" id="KW-1185">Reference proteome</keyword>
<dbReference type="AlphaFoldDB" id="A0A1Y2EE52"/>
<evidence type="ECO:0000256" key="2">
    <source>
        <dbReference type="ARBA" id="ARBA00023015"/>
    </source>
</evidence>
<evidence type="ECO:0000256" key="1">
    <source>
        <dbReference type="ARBA" id="ARBA00004123"/>
    </source>
</evidence>
<comment type="subcellular location">
    <subcellularLocation>
        <location evidence="1">Nucleus</location>
    </subcellularLocation>
</comment>
<dbReference type="GO" id="GO:0005634">
    <property type="term" value="C:nucleus"/>
    <property type="evidence" value="ECO:0007669"/>
    <property type="project" value="UniProtKB-SubCell"/>
</dbReference>
<keyword evidence="3" id="KW-0238">DNA-binding</keyword>
<dbReference type="Gene3D" id="4.10.240.10">
    <property type="entry name" value="Zn(2)-C6 fungal-type DNA-binding domain"/>
    <property type="match status" value="1"/>
</dbReference>
<evidence type="ECO:0000256" key="5">
    <source>
        <dbReference type="ARBA" id="ARBA00023242"/>
    </source>
</evidence>
<evidence type="ECO:0000259" key="6">
    <source>
        <dbReference type="PROSITE" id="PS50048"/>
    </source>
</evidence>
<comment type="caution">
    <text evidence="7">The sequence shown here is derived from an EMBL/GenBank/DDBJ whole genome shotgun (WGS) entry which is preliminary data.</text>
</comment>
<dbReference type="PANTHER" id="PTHR31845">
    <property type="entry name" value="FINGER DOMAIN PROTEIN, PUTATIVE-RELATED"/>
    <property type="match status" value="1"/>
</dbReference>
<feature type="domain" description="Zn(2)-C6 fungal-type" evidence="6">
    <location>
        <begin position="83"/>
        <end position="116"/>
    </location>
</feature>
<dbReference type="InterPro" id="IPR051089">
    <property type="entry name" value="prtT"/>
</dbReference>
<dbReference type="SUPFAM" id="SSF57701">
    <property type="entry name" value="Zn2/Cys6 DNA-binding domain"/>
    <property type="match status" value="1"/>
</dbReference>
<dbReference type="CDD" id="cd00067">
    <property type="entry name" value="GAL4"/>
    <property type="match status" value="1"/>
</dbReference>
<dbReference type="GO" id="GO:0008270">
    <property type="term" value="F:zinc ion binding"/>
    <property type="evidence" value="ECO:0007669"/>
    <property type="project" value="InterPro"/>
</dbReference>
<keyword evidence="5" id="KW-0539">Nucleus</keyword>
<dbReference type="EMBL" id="MCFJ01000002">
    <property type="protein sequence ID" value="ORY69849.1"/>
    <property type="molecule type" value="Genomic_DNA"/>
</dbReference>
<evidence type="ECO:0000313" key="8">
    <source>
        <dbReference type="Proteomes" id="UP000193689"/>
    </source>
</evidence>
<dbReference type="SMART" id="SM00066">
    <property type="entry name" value="GAL4"/>
    <property type="match status" value="1"/>
</dbReference>
<organism evidence="7 8">
    <name type="scientific">Pseudomassariella vexata</name>
    <dbReference type="NCBI Taxonomy" id="1141098"/>
    <lineage>
        <taxon>Eukaryota</taxon>
        <taxon>Fungi</taxon>
        <taxon>Dikarya</taxon>
        <taxon>Ascomycota</taxon>
        <taxon>Pezizomycotina</taxon>
        <taxon>Sordariomycetes</taxon>
        <taxon>Xylariomycetidae</taxon>
        <taxon>Amphisphaeriales</taxon>
        <taxon>Pseudomassariaceae</taxon>
        <taxon>Pseudomassariella</taxon>
    </lineage>
</organism>
<accession>A0A1Y2EE52</accession>
<dbReference type="RefSeq" id="XP_040719799.1">
    <property type="nucleotide sequence ID" value="XM_040865788.1"/>
</dbReference>
<dbReference type="GO" id="GO:0000981">
    <property type="term" value="F:DNA-binding transcription factor activity, RNA polymerase II-specific"/>
    <property type="evidence" value="ECO:0007669"/>
    <property type="project" value="InterPro"/>
</dbReference>
<dbReference type="Proteomes" id="UP000193689">
    <property type="component" value="Unassembled WGS sequence"/>
</dbReference>
<dbReference type="PANTHER" id="PTHR31845:SF17">
    <property type="entry name" value="ZN(II)2CYS6 TRANSCRIPTION FACTOR (EUROFUNG)"/>
    <property type="match status" value="1"/>
</dbReference>